<dbReference type="EMBL" id="JTDW01000017">
    <property type="protein sequence ID" value="KJD32714.1"/>
    <property type="molecule type" value="Genomic_DNA"/>
</dbReference>
<name>A0A0D7W0Y8_9FLAO</name>
<dbReference type="RefSeq" id="WP_044633846.1">
    <property type="nucleotide sequence ID" value="NZ_JTDW01000017.1"/>
</dbReference>
<reference evidence="2 3" key="1">
    <citation type="submission" date="2014-11" db="EMBL/GenBank/DDBJ databases">
        <title>Tamlana sedimentorum sp. nov., isolated from shallow sand sediments of the Sea of Japan.</title>
        <authorList>
            <person name="Romanenko L.A."/>
        </authorList>
    </citation>
    <scope>NUCLEOTIDE SEQUENCE [LARGE SCALE GENOMIC DNA]</scope>
    <source>
        <strain evidence="2 3">JCM 19808</strain>
    </source>
</reference>
<dbReference type="Pfam" id="PF11832">
    <property type="entry name" value="DUF3352"/>
    <property type="match status" value="1"/>
</dbReference>
<sequence length="663" mass="77902">MKKRHLLFLGLFITLSFIIYLFYVFYIDNNDNIKSVYLIPEDAVYIIESQKPLDDWNTISESPIWKHLNTNSYFNELSENLNTLDTIFKQEQTVLNYIGNREILISAHVYTPKKYSFLYAIDLQKIAKLNLIKNHLNTFINDDFKVSNRIYHQHDIIEIYSRLTRETMYISFIKNQMILSYVHTLVEASIDHYNEPKIGRDLNFIEVNKEVNDGNLFRLFFNFNYLNDFTNVFFNEETEYIKTLNNSLNWSGFSFNIDKENNIIANGVTKTNTNASIYLQALQKSGTSKRSIYNIAPKQTALYTSFTFSSFSEFYSNFEAIQKENPEQFKSYLDGTEQIENYLNINLKEHFFSWIDDEMALLQMQSSVSKSTKDVALVLKTKDVDDATENLNFILNQIKKRSPVKFKTVNYLGHDINYLSIKSFFKVVLGNLFKNIEKPYYTVIEDFVVFSNNPNTLKTIIKNYTEKETLAYSNDFIDFNDHFNSRTSVFTYANTPYLYNNLYHFSDASMKQSLTVNKDYFICFQQIGFQLSPEQDFFESRIAISYLDVELVKEKYQINNTLKATKTNSLAEKELTDKMNADVVFNIPEIYPNDLTASYFSRKHSNGKTRFSVELKDGKPHGKYYSYYKNGRLKISGKYKNGAQSGTWRAYNFNEDQVLRKRF</sequence>
<dbReference type="InterPro" id="IPR021787">
    <property type="entry name" value="DUF3352"/>
</dbReference>
<keyword evidence="3" id="KW-1185">Reference proteome</keyword>
<organism evidence="2 3">
    <name type="scientific">Neotamlana sedimentorum</name>
    <dbReference type="NCBI Taxonomy" id="1435349"/>
    <lineage>
        <taxon>Bacteria</taxon>
        <taxon>Pseudomonadati</taxon>
        <taxon>Bacteroidota</taxon>
        <taxon>Flavobacteriia</taxon>
        <taxon>Flavobacteriales</taxon>
        <taxon>Flavobacteriaceae</taxon>
        <taxon>Neotamlana</taxon>
    </lineage>
</organism>
<keyword evidence="1" id="KW-1133">Transmembrane helix</keyword>
<proteinExistence type="predicted"/>
<keyword evidence="1" id="KW-0812">Transmembrane</keyword>
<dbReference type="STRING" id="1435349.PW52_15240"/>
<dbReference type="Proteomes" id="UP000032578">
    <property type="component" value="Unassembled WGS sequence"/>
</dbReference>
<evidence type="ECO:0000313" key="2">
    <source>
        <dbReference type="EMBL" id="KJD32714.1"/>
    </source>
</evidence>
<comment type="caution">
    <text evidence="2">The sequence shown here is derived from an EMBL/GenBank/DDBJ whole genome shotgun (WGS) entry which is preliminary data.</text>
</comment>
<dbReference type="PATRIC" id="fig|1435349.4.peg.1075"/>
<dbReference type="OrthoDB" id="671157at2"/>
<dbReference type="AlphaFoldDB" id="A0A0D7W0Y8"/>
<accession>A0A0D7W0Y8</accession>
<dbReference type="Gene3D" id="2.20.110.10">
    <property type="entry name" value="Histone H3 K4-specific methyltransferase SET7/9 N-terminal domain"/>
    <property type="match status" value="1"/>
</dbReference>
<gene>
    <name evidence="2" type="ORF">PW52_15240</name>
</gene>
<dbReference type="SUPFAM" id="SSF82185">
    <property type="entry name" value="Histone H3 K4-specific methyltransferase SET7/9 N-terminal domain"/>
    <property type="match status" value="1"/>
</dbReference>
<protein>
    <recommendedName>
        <fullName evidence="4">DUF3352 domain-containing protein</fullName>
    </recommendedName>
</protein>
<evidence type="ECO:0008006" key="4">
    <source>
        <dbReference type="Google" id="ProtNLM"/>
    </source>
</evidence>
<feature type="transmembrane region" description="Helical" evidence="1">
    <location>
        <begin position="7"/>
        <end position="26"/>
    </location>
</feature>
<keyword evidence="1" id="KW-0472">Membrane</keyword>
<evidence type="ECO:0000256" key="1">
    <source>
        <dbReference type="SAM" id="Phobius"/>
    </source>
</evidence>
<evidence type="ECO:0000313" key="3">
    <source>
        <dbReference type="Proteomes" id="UP000032578"/>
    </source>
</evidence>